<dbReference type="CDD" id="cd03230">
    <property type="entry name" value="ABC_DR_subfamily_A"/>
    <property type="match status" value="1"/>
</dbReference>
<dbReference type="RefSeq" id="WP_420069532.1">
    <property type="nucleotide sequence ID" value="NZ_JBCHKQ010000002.1"/>
</dbReference>
<proteinExistence type="inferred from homology"/>
<dbReference type="GO" id="GO:0005524">
    <property type="term" value="F:ATP binding"/>
    <property type="evidence" value="ECO:0007669"/>
    <property type="project" value="UniProtKB-KW"/>
</dbReference>
<reference evidence="6 7" key="1">
    <citation type="submission" date="2024-03" db="EMBL/GenBank/DDBJ databases">
        <title>Ignisphaera cupida sp. nov., a hyperthermophilic hydrolytic archaeon from a hot spring of Kamchatka, and proposal of Ignisphaeraceae fam. nov.</title>
        <authorList>
            <person name="Podosokorskaya O.A."/>
            <person name="Elcheninov A.G."/>
            <person name="Maltseva A.I."/>
            <person name="Zayulina K.S."/>
            <person name="Novikov A."/>
            <person name="Merkel A.Y."/>
        </authorList>
    </citation>
    <scope>NUCLEOTIDE SEQUENCE [LARGE SCALE GENOMIC DNA]</scope>
    <source>
        <strain evidence="6 7">38H-sp</strain>
    </source>
</reference>
<dbReference type="EMBL" id="JBCHKQ010000002">
    <property type="protein sequence ID" value="MEM5948086.1"/>
    <property type="molecule type" value="Genomic_DNA"/>
</dbReference>
<keyword evidence="4 6" id="KW-0067">ATP-binding</keyword>
<dbReference type="SMART" id="SM00382">
    <property type="entry name" value="AAA"/>
    <property type="match status" value="1"/>
</dbReference>
<feature type="domain" description="ABC transporter" evidence="5">
    <location>
        <begin position="2"/>
        <end position="228"/>
    </location>
</feature>
<organism evidence="6 7">
    <name type="scientific">Rarispira pelagica</name>
    <dbReference type="NCBI Taxonomy" id="3141764"/>
    <lineage>
        <taxon>Bacteria</taxon>
        <taxon>Pseudomonadati</taxon>
        <taxon>Spirochaetota</taxon>
        <taxon>Spirochaetia</taxon>
        <taxon>Winmispirales</taxon>
        <taxon>Winmispiraceae</taxon>
        <taxon>Rarispira</taxon>
    </lineage>
</organism>
<dbReference type="Proteomes" id="UP001466331">
    <property type="component" value="Unassembled WGS sequence"/>
</dbReference>
<dbReference type="Gene3D" id="3.40.50.300">
    <property type="entry name" value="P-loop containing nucleotide triphosphate hydrolases"/>
    <property type="match status" value="1"/>
</dbReference>
<evidence type="ECO:0000256" key="4">
    <source>
        <dbReference type="ARBA" id="ARBA00022840"/>
    </source>
</evidence>
<dbReference type="PROSITE" id="PS50893">
    <property type="entry name" value="ABC_TRANSPORTER_2"/>
    <property type="match status" value="1"/>
</dbReference>
<keyword evidence="2" id="KW-0813">Transport</keyword>
<evidence type="ECO:0000256" key="2">
    <source>
        <dbReference type="ARBA" id="ARBA00022448"/>
    </source>
</evidence>
<dbReference type="SUPFAM" id="SSF52540">
    <property type="entry name" value="P-loop containing nucleoside triphosphate hydrolases"/>
    <property type="match status" value="1"/>
</dbReference>
<dbReference type="Pfam" id="PF00005">
    <property type="entry name" value="ABC_tran"/>
    <property type="match status" value="1"/>
</dbReference>
<protein>
    <submittedName>
        <fullName evidence="6">ABC transporter ATP-binding protein</fullName>
    </submittedName>
</protein>
<evidence type="ECO:0000313" key="7">
    <source>
        <dbReference type="Proteomes" id="UP001466331"/>
    </source>
</evidence>
<keyword evidence="7" id="KW-1185">Reference proteome</keyword>
<name>A0ABU9UBP3_9SPIR</name>
<comment type="similarity">
    <text evidence="1">Belongs to the ABC transporter superfamily.</text>
</comment>
<evidence type="ECO:0000313" key="6">
    <source>
        <dbReference type="EMBL" id="MEM5948086.1"/>
    </source>
</evidence>
<evidence type="ECO:0000256" key="3">
    <source>
        <dbReference type="ARBA" id="ARBA00022741"/>
    </source>
</evidence>
<gene>
    <name evidence="6" type="ORF">WKV44_05990</name>
</gene>
<accession>A0ABU9UBP3</accession>
<dbReference type="PANTHER" id="PTHR43335">
    <property type="entry name" value="ABC TRANSPORTER, ATP-BINDING PROTEIN"/>
    <property type="match status" value="1"/>
</dbReference>
<dbReference type="InterPro" id="IPR003439">
    <property type="entry name" value="ABC_transporter-like_ATP-bd"/>
</dbReference>
<keyword evidence="3" id="KW-0547">Nucleotide-binding</keyword>
<dbReference type="InterPro" id="IPR027417">
    <property type="entry name" value="P-loop_NTPase"/>
</dbReference>
<dbReference type="InterPro" id="IPR003593">
    <property type="entry name" value="AAA+_ATPase"/>
</dbReference>
<comment type="caution">
    <text evidence="6">The sequence shown here is derived from an EMBL/GenBank/DDBJ whole genome shotgun (WGS) entry which is preliminary data.</text>
</comment>
<evidence type="ECO:0000259" key="5">
    <source>
        <dbReference type="PROSITE" id="PS50893"/>
    </source>
</evidence>
<dbReference type="PANTHER" id="PTHR43335:SF4">
    <property type="entry name" value="ABC TRANSPORTER, ATP-BINDING PROTEIN"/>
    <property type="match status" value="1"/>
</dbReference>
<sequence>MLDVMDVRKFYDDFAALDAVSFSVMRGTCLGLIGPNGAGKSTLCRVLAGVFLPDEGDVRLDGVSVFSSMEYRLSVGYLPEEPALPRDWVVRDFVEWAGFLRMRGRGSSSVADVLGMVGLSDVASRVIGTLSRGYRQRVGLAAAIIGGPKLLVLDEPATGLDPVQQGEFRALVASLCKDRVVVMSSHILGEVERVCSSVLLIDGGRVVADVAAGELDAYRGTRRFKLVLENVDRTDGLPDGFMLADERRVDRAGVTCRELVLEGKGELGELVDWASSCGLRVLSVEEESAGLEALFMRLRENKKNA</sequence>
<evidence type="ECO:0000256" key="1">
    <source>
        <dbReference type="ARBA" id="ARBA00005417"/>
    </source>
</evidence>